<dbReference type="InterPro" id="IPR036179">
    <property type="entry name" value="Ig-like_dom_sf"/>
</dbReference>
<evidence type="ECO:0000313" key="5">
    <source>
        <dbReference type="Proteomes" id="UP001314229"/>
    </source>
</evidence>
<evidence type="ECO:0000256" key="2">
    <source>
        <dbReference type="SAM" id="SignalP"/>
    </source>
</evidence>
<sequence>MFYMWTCFSLLCAATILQSSASNAVSLKCNDTVEVVAGEDVTLNCRIIEMTGENCKGLKYHWSNSHGDIQCNSDLKHICGWENPTHVYLTISNINKEDNYTITVQTDCGIVEAYAVQVRVIEGKFVTGPSASHGHVIPTILGIFITIAAAAGILCFLFRTDRGRQIISR</sequence>
<dbReference type="SUPFAM" id="SSF48726">
    <property type="entry name" value="Immunoglobulin"/>
    <property type="match status" value="1"/>
</dbReference>
<dbReference type="AlphaFoldDB" id="A0AAV1QKZ4"/>
<dbReference type="Proteomes" id="UP001314229">
    <property type="component" value="Unassembled WGS sequence"/>
</dbReference>
<protein>
    <submittedName>
        <fullName evidence="4">Uncharacterized protein LOC122970953</fullName>
    </submittedName>
</protein>
<comment type="caution">
    <text evidence="4">The sequence shown here is derived from an EMBL/GenBank/DDBJ whole genome shotgun (WGS) entry which is preliminary data.</text>
</comment>
<dbReference type="EMBL" id="CAWUFR010001675">
    <property type="protein sequence ID" value="CAK6984208.1"/>
    <property type="molecule type" value="Genomic_DNA"/>
</dbReference>
<keyword evidence="1" id="KW-0812">Transmembrane</keyword>
<keyword evidence="1" id="KW-0472">Membrane</keyword>
<keyword evidence="2" id="KW-0732">Signal</keyword>
<dbReference type="SMART" id="SM00409">
    <property type="entry name" value="IG"/>
    <property type="match status" value="1"/>
</dbReference>
<proteinExistence type="predicted"/>
<feature type="chain" id="PRO_5043606554" evidence="2">
    <location>
        <begin position="22"/>
        <end position="169"/>
    </location>
</feature>
<gene>
    <name evidence="4" type="ORF">FSCOSCO3_A031699</name>
</gene>
<feature type="transmembrane region" description="Helical" evidence="1">
    <location>
        <begin position="136"/>
        <end position="158"/>
    </location>
</feature>
<reference evidence="4 5" key="1">
    <citation type="submission" date="2024-01" db="EMBL/GenBank/DDBJ databases">
        <authorList>
            <person name="Alioto T."/>
            <person name="Alioto T."/>
            <person name="Gomez Garrido J."/>
        </authorList>
    </citation>
    <scope>NUCLEOTIDE SEQUENCE [LARGE SCALE GENOMIC DNA]</scope>
</reference>
<dbReference type="InterPro" id="IPR013783">
    <property type="entry name" value="Ig-like_fold"/>
</dbReference>
<evidence type="ECO:0000259" key="3">
    <source>
        <dbReference type="SMART" id="SM00409"/>
    </source>
</evidence>
<dbReference type="InterPro" id="IPR003599">
    <property type="entry name" value="Ig_sub"/>
</dbReference>
<feature type="non-terminal residue" evidence="4">
    <location>
        <position position="169"/>
    </location>
</feature>
<evidence type="ECO:0000256" key="1">
    <source>
        <dbReference type="SAM" id="Phobius"/>
    </source>
</evidence>
<feature type="signal peptide" evidence="2">
    <location>
        <begin position="1"/>
        <end position="21"/>
    </location>
</feature>
<keyword evidence="5" id="KW-1185">Reference proteome</keyword>
<name>A0AAV1QKZ4_SCOSC</name>
<feature type="domain" description="Immunoglobulin" evidence="3">
    <location>
        <begin position="30"/>
        <end position="121"/>
    </location>
</feature>
<accession>A0AAV1QKZ4</accession>
<keyword evidence="1" id="KW-1133">Transmembrane helix</keyword>
<evidence type="ECO:0000313" key="4">
    <source>
        <dbReference type="EMBL" id="CAK6984208.1"/>
    </source>
</evidence>
<organism evidence="4 5">
    <name type="scientific">Scomber scombrus</name>
    <name type="common">Atlantic mackerel</name>
    <name type="synonym">Scomber vernalis</name>
    <dbReference type="NCBI Taxonomy" id="13677"/>
    <lineage>
        <taxon>Eukaryota</taxon>
        <taxon>Metazoa</taxon>
        <taxon>Chordata</taxon>
        <taxon>Craniata</taxon>
        <taxon>Vertebrata</taxon>
        <taxon>Euteleostomi</taxon>
        <taxon>Actinopterygii</taxon>
        <taxon>Neopterygii</taxon>
        <taxon>Teleostei</taxon>
        <taxon>Neoteleostei</taxon>
        <taxon>Acanthomorphata</taxon>
        <taxon>Pelagiaria</taxon>
        <taxon>Scombriformes</taxon>
        <taxon>Scombridae</taxon>
        <taxon>Scomber</taxon>
    </lineage>
</organism>
<dbReference type="Gene3D" id="2.60.40.10">
    <property type="entry name" value="Immunoglobulins"/>
    <property type="match status" value="1"/>
</dbReference>